<comment type="caution">
    <text evidence="2">The sequence shown here is derived from an EMBL/GenBank/DDBJ whole genome shotgun (WGS) entry which is preliminary data.</text>
</comment>
<keyword evidence="1" id="KW-1133">Transmembrane helix</keyword>
<dbReference type="AlphaFoldDB" id="A0A0F9RQN4"/>
<evidence type="ECO:0000313" key="2">
    <source>
        <dbReference type="EMBL" id="KKN19658.1"/>
    </source>
</evidence>
<evidence type="ECO:0000256" key="1">
    <source>
        <dbReference type="SAM" id="Phobius"/>
    </source>
</evidence>
<name>A0A0F9RQN4_9ZZZZ</name>
<keyword evidence="1" id="KW-0472">Membrane</keyword>
<organism evidence="2">
    <name type="scientific">marine sediment metagenome</name>
    <dbReference type="NCBI Taxonomy" id="412755"/>
    <lineage>
        <taxon>unclassified sequences</taxon>
        <taxon>metagenomes</taxon>
        <taxon>ecological metagenomes</taxon>
    </lineage>
</organism>
<proteinExistence type="predicted"/>
<dbReference type="EMBL" id="LAZR01003313">
    <property type="protein sequence ID" value="KKN19658.1"/>
    <property type="molecule type" value="Genomic_DNA"/>
</dbReference>
<reference evidence="2" key="1">
    <citation type="journal article" date="2015" name="Nature">
        <title>Complex archaea that bridge the gap between prokaryotes and eukaryotes.</title>
        <authorList>
            <person name="Spang A."/>
            <person name="Saw J.H."/>
            <person name="Jorgensen S.L."/>
            <person name="Zaremba-Niedzwiedzka K."/>
            <person name="Martijn J."/>
            <person name="Lind A.E."/>
            <person name="van Eijk R."/>
            <person name="Schleper C."/>
            <person name="Guy L."/>
            <person name="Ettema T.J."/>
        </authorList>
    </citation>
    <scope>NUCLEOTIDE SEQUENCE</scope>
</reference>
<keyword evidence="1" id="KW-0812">Transmembrane</keyword>
<sequence>MVALATPVYAAIGNPDTLCSAISTDLNTAGGCVDEDGFEDATTSTLAIGMLEVGDSSGLIILMVVIAIIVSVLVGAVTAVIILGKKTGLSK</sequence>
<gene>
    <name evidence="2" type="ORF">LCGC14_0943450</name>
</gene>
<protein>
    <submittedName>
        <fullName evidence="2">Uncharacterized protein</fullName>
    </submittedName>
</protein>
<accession>A0A0F9RQN4</accession>
<feature type="transmembrane region" description="Helical" evidence="1">
    <location>
        <begin position="59"/>
        <end position="83"/>
    </location>
</feature>